<feature type="transmembrane region" description="Helical" evidence="9">
    <location>
        <begin position="64"/>
        <end position="83"/>
    </location>
</feature>
<dbReference type="InterPro" id="IPR000849">
    <property type="entry name" value="Sugar_P_transporter"/>
</dbReference>
<dbReference type="InterPro" id="IPR011701">
    <property type="entry name" value="MFS"/>
</dbReference>
<dbReference type="InterPro" id="IPR005267">
    <property type="entry name" value="G3P_transporter"/>
</dbReference>
<keyword evidence="3" id="KW-0813">Transport</keyword>
<dbReference type="FunFam" id="1.20.1250.20:FF:000007">
    <property type="entry name" value="Glycerol-3-phosphate transporter"/>
    <property type="match status" value="1"/>
</dbReference>
<keyword evidence="4" id="KW-1003">Cell membrane</keyword>
<name>A0A5C0S8P3_CRATE</name>
<dbReference type="PANTHER" id="PTHR43826">
    <property type="entry name" value="GLUCOSE-6-PHOSPHATE EXCHANGER SLC37A4"/>
    <property type="match status" value="1"/>
</dbReference>
<keyword evidence="5 9" id="KW-0812">Transmembrane</keyword>
<feature type="transmembrane region" description="Helical" evidence="9">
    <location>
        <begin position="321"/>
        <end position="337"/>
    </location>
</feature>
<dbReference type="OrthoDB" id="9766638at2"/>
<dbReference type="SUPFAM" id="SSF103473">
    <property type="entry name" value="MFS general substrate transporter"/>
    <property type="match status" value="1"/>
</dbReference>
<dbReference type="Pfam" id="PF07690">
    <property type="entry name" value="MFS_1"/>
    <property type="match status" value="1"/>
</dbReference>
<comment type="similarity">
    <text evidence="2">Belongs to the major facilitator superfamily. Organophosphate:Pi antiporter (OPA) (TC 2.A.1.4) family.</text>
</comment>
<dbReference type="PROSITE" id="PS00942">
    <property type="entry name" value="GLPT"/>
    <property type="match status" value="1"/>
</dbReference>
<evidence type="ECO:0000256" key="5">
    <source>
        <dbReference type="ARBA" id="ARBA00022692"/>
    </source>
</evidence>
<dbReference type="InterPro" id="IPR036259">
    <property type="entry name" value="MFS_trans_sf"/>
</dbReference>
<evidence type="ECO:0000313" key="11">
    <source>
        <dbReference type="EMBL" id="QEK10903.1"/>
    </source>
</evidence>
<dbReference type="KEGG" id="crs:FQB35_00130"/>
<dbReference type="AlphaFoldDB" id="A0A5C0S8P3"/>
<dbReference type="PROSITE" id="PS50850">
    <property type="entry name" value="MFS"/>
    <property type="match status" value="1"/>
</dbReference>
<dbReference type="CDD" id="cd17345">
    <property type="entry name" value="MFS_GlpT"/>
    <property type="match status" value="1"/>
</dbReference>
<dbReference type="NCBIfam" id="TIGR00881">
    <property type="entry name" value="2A0104"/>
    <property type="match status" value="1"/>
</dbReference>
<dbReference type="PIRSF" id="PIRSF002808">
    <property type="entry name" value="Hexose_phosphate_transp"/>
    <property type="match status" value="1"/>
</dbReference>
<feature type="transmembrane region" description="Helical" evidence="9">
    <location>
        <begin position="380"/>
        <end position="399"/>
    </location>
</feature>
<feature type="transmembrane region" description="Helical" evidence="9">
    <location>
        <begin position="343"/>
        <end position="368"/>
    </location>
</feature>
<evidence type="ECO:0000256" key="2">
    <source>
        <dbReference type="ARBA" id="ARBA00009598"/>
    </source>
</evidence>
<dbReference type="RefSeq" id="WP_148807978.1">
    <property type="nucleotide sequence ID" value="NZ_CP042243.1"/>
</dbReference>
<sequence>MLEFFKPAPAIDRMPEHKIDAEYKRYRMQVFMSIFIGYAAYYFIRKNFNMAVPYLIETYGYTKAQIGIVGSALGLSYGLSKFIMGNVSDRCNPRYFMAAGLILSGFVNMMFGYASSIPMLFILMFMNGWFQGMGWPPSGRTMTHWFSDKERGVKMAIWNVAHNVGGALVPRLALTGLAVFATWRGMFYFPATLSIAVGIGILIFLRDTPQSVGLPPIEEYKNDYPEHDVEDRERELSAKEILFKYVLCNKYIWYIAIANIFVYLVRYGVMDWIPTYLKEVKGFNIKEAGLAFELFEWAAIPGTIIVGWISDKIFHGRRAPMGVICMLGVIAAVFIYWKSDSMMAINIAVASVGALIYGPVMLIGVAALDYVPKKAAGTAAGFTGLFGYVGGAVLANAAVGAIVDKAGWDGGFKLIIAACFIAVFFLALTWNTHDRSEKSKEEAFSKA</sequence>
<reference evidence="11 12" key="1">
    <citation type="submission" date="2019-07" db="EMBL/GenBank/DDBJ databases">
        <title>Complete genome of Crassaminicella thermophila SY095.</title>
        <authorList>
            <person name="Li X."/>
        </authorList>
    </citation>
    <scope>NUCLEOTIDE SEQUENCE [LARGE SCALE GENOMIC DNA]</scope>
    <source>
        <strain evidence="11 12">SY095</strain>
    </source>
</reference>
<feature type="transmembrane region" description="Helical" evidence="9">
    <location>
        <begin position="411"/>
        <end position="430"/>
    </location>
</feature>
<dbReference type="InterPro" id="IPR051337">
    <property type="entry name" value="OPA_Antiporter"/>
</dbReference>
<gene>
    <name evidence="11" type="primary">glpT</name>
    <name evidence="11" type="ORF">FQB35_00130</name>
</gene>
<evidence type="ECO:0000256" key="4">
    <source>
        <dbReference type="ARBA" id="ARBA00022475"/>
    </source>
</evidence>
<dbReference type="GO" id="GO:0005886">
    <property type="term" value="C:plasma membrane"/>
    <property type="evidence" value="ECO:0007669"/>
    <property type="project" value="UniProtKB-SubCell"/>
</dbReference>
<accession>A0A5C0S8P3</accession>
<evidence type="ECO:0000256" key="7">
    <source>
        <dbReference type="ARBA" id="ARBA00023136"/>
    </source>
</evidence>
<proteinExistence type="inferred from homology"/>
<dbReference type="GO" id="GO:0061513">
    <property type="term" value="F:glucose 6-phosphate:phosphate antiporter activity"/>
    <property type="evidence" value="ECO:0007669"/>
    <property type="project" value="TreeGrafter"/>
</dbReference>
<feature type="transmembrane region" description="Helical" evidence="9">
    <location>
        <begin position="289"/>
        <end position="309"/>
    </location>
</feature>
<dbReference type="PANTHER" id="PTHR43826:SF6">
    <property type="entry name" value="GLYCEROL-3-PHOSPHATE TRANSPORTER"/>
    <property type="match status" value="1"/>
</dbReference>
<dbReference type="GO" id="GO:0035435">
    <property type="term" value="P:phosphate ion transmembrane transport"/>
    <property type="evidence" value="ECO:0007669"/>
    <property type="project" value="TreeGrafter"/>
</dbReference>
<evidence type="ECO:0000256" key="6">
    <source>
        <dbReference type="ARBA" id="ARBA00022989"/>
    </source>
</evidence>
<dbReference type="InterPro" id="IPR021159">
    <property type="entry name" value="Sugar-P_transporter_CS"/>
</dbReference>
<evidence type="ECO:0000313" key="12">
    <source>
        <dbReference type="Proteomes" id="UP000324646"/>
    </source>
</evidence>
<protein>
    <recommendedName>
        <fullName evidence="8">Glycerol-3-phosphate transporter</fullName>
    </recommendedName>
</protein>
<dbReference type="NCBIfam" id="TIGR00712">
    <property type="entry name" value="glpT"/>
    <property type="match status" value="1"/>
</dbReference>
<feature type="transmembrane region" description="Helical" evidence="9">
    <location>
        <begin position="251"/>
        <end position="269"/>
    </location>
</feature>
<keyword evidence="12" id="KW-1185">Reference proteome</keyword>
<evidence type="ECO:0000256" key="3">
    <source>
        <dbReference type="ARBA" id="ARBA00022448"/>
    </source>
</evidence>
<keyword evidence="7 9" id="KW-0472">Membrane</keyword>
<dbReference type="Proteomes" id="UP000324646">
    <property type="component" value="Chromosome"/>
</dbReference>
<evidence type="ECO:0000256" key="8">
    <source>
        <dbReference type="NCBIfam" id="TIGR00712"/>
    </source>
</evidence>
<feature type="transmembrane region" description="Helical" evidence="9">
    <location>
        <begin position="156"/>
        <end position="181"/>
    </location>
</feature>
<comment type="subcellular location">
    <subcellularLocation>
        <location evidence="1">Cell membrane</location>
        <topology evidence="1">Multi-pass membrane protein</topology>
    </subcellularLocation>
</comment>
<dbReference type="EMBL" id="CP042243">
    <property type="protein sequence ID" value="QEK10903.1"/>
    <property type="molecule type" value="Genomic_DNA"/>
</dbReference>
<evidence type="ECO:0000256" key="1">
    <source>
        <dbReference type="ARBA" id="ARBA00004651"/>
    </source>
</evidence>
<feature type="transmembrane region" description="Helical" evidence="9">
    <location>
        <begin position="187"/>
        <end position="205"/>
    </location>
</feature>
<dbReference type="GO" id="GO:0015169">
    <property type="term" value="F:glycerol-3-phosphate transmembrane transporter activity"/>
    <property type="evidence" value="ECO:0007669"/>
    <property type="project" value="UniProtKB-UniRule"/>
</dbReference>
<evidence type="ECO:0000256" key="9">
    <source>
        <dbReference type="SAM" id="Phobius"/>
    </source>
</evidence>
<feature type="domain" description="Major facilitator superfamily (MFS) profile" evidence="10">
    <location>
        <begin position="26"/>
        <end position="434"/>
    </location>
</feature>
<dbReference type="Gene3D" id="1.20.1250.20">
    <property type="entry name" value="MFS general substrate transporter like domains"/>
    <property type="match status" value="2"/>
</dbReference>
<dbReference type="InterPro" id="IPR020846">
    <property type="entry name" value="MFS_dom"/>
</dbReference>
<keyword evidence="6 9" id="KW-1133">Transmembrane helix</keyword>
<evidence type="ECO:0000259" key="10">
    <source>
        <dbReference type="PROSITE" id="PS50850"/>
    </source>
</evidence>
<organism evidence="11 12">
    <name type="scientific">Crassaminicella thermophila</name>
    <dbReference type="NCBI Taxonomy" id="2599308"/>
    <lineage>
        <taxon>Bacteria</taxon>
        <taxon>Bacillati</taxon>
        <taxon>Bacillota</taxon>
        <taxon>Clostridia</taxon>
        <taxon>Eubacteriales</taxon>
        <taxon>Clostridiaceae</taxon>
        <taxon>Crassaminicella</taxon>
    </lineage>
</organism>